<gene>
    <name evidence="2" type="ORF">MNB_SUP05-4-900</name>
</gene>
<evidence type="ECO:0000313" key="2">
    <source>
        <dbReference type="EMBL" id="SFV77744.1"/>
    </source>
</evidence>
<reference evidence="2" key="1">
    <citation type="submission" date="2016-10" db="EMBL/GenBank/DDBJ databases">
        <authorList>
            <person name="de Groot N.N."/>
        </authorList>
    </citation>
    <scope>NUCLEOTIDE SEQUENCE</scope>
</reference>
<proteinExistence type="predicted"/>
<accession>A0A1W1DAZ9</accession>
<sequence length="59" mass="6446">MKNYIAISGSIFAIVAFSHLIRIVDGWEVVVNGQAVPMTISYMAFVATGLLAVWAFRAK</sequence>
<protein>
    <submittedName>
        <fullName evidence="2">Uncharacterized protein</fullName>
    </submittedName>
</protein>
<dbReference type="AlphaFoldDB" id="A0A1W1DAZ9"/>
<dbReference type="EMBL" id="FPHR01000031">
    <property type="protein sequence ID" value="SFV77744.1"/>
    <property type="molecule type" value="Genomic_DNA"/>
</dbReference>
<name>A0A1W1DAZ9_9ZZZZ</name>
<feature type="transmembrane region" description="Helical" evidence="1">
    <location>
        <begin position="36"/>
        <end position="56"/>
    </location>
</feature>
<keyword evidence="1" id="KW-0812">Transmembrane</keyword>
<keyword evidence="1" id="KW-1133">Transmembrane helix</keyword>
<evidence type="ECO:0000256" key="1">
    <source>
        <dbReference type="SAM" id="Phobius"/>
    </source>
</evidence>
<organism evidence="2">
    <name type="scientific">hydrothermal vent metagenome</name>
    <dbReference type="NCBI Taxonomy" id="652676"/>
    <lineage>
        <taxon>unclassified sequences</taxon>
        <taxon>metagenomes</taxon>
        <taxon>ecological metagenomes</taxon>
    </lineage>
</organism>
<keyword evidence="1" id="KW-0472">Membrane</keyword>